<dbReference type="EMBL" id="SRSD01000001">
    <property type="protein sequence ID" value="KAA0895156.1"/>
    <property type="molecule type" value="Genomic_DNA"/>
</dbReference>
<name>A0A5A9XQ00_9BACT</name>
<gene>
    <name evidence="1" type="ORF">ET418_01150</name>
</gene>
<dbReference type="Proteomes" id="UP000324298">
    <property type="component" value="Unassembled WGS sequence"/>
</dbReference>
<organism evidence="1 2">
    <name type="scientific">Oryzomonas rubra</name>
    <dbReference type="NCBI Taxonomy" id="2509454"/>
    <lineage>
        <taxon>Bacteria</taxon>
        <taxon>Pseudomonadati</taxon>
        <taxon>Thermodesulfobacteriota</taxon>
        <taxon>Desulfuromonadia</taxon>
        <taxon>Geobacterales</taxon>
        <taxon>Geobacteraceae</taxon>
        <taxon>Oryzomonas</taxon>
    </lineage>
</organism>
<sequence length="62" mass="7010">MPNVMEASNWVAAIWLTLPDSIQRRLAVVMALVKECRRRWLISALRQEGPSSAAAKNIDFVE</sequence>
<dbReference type="AlphaFoldDB" id="A0A5A9XQ00"/>
<protein>
    <submittedName>
        <fullName evidence="1">Uncharacterized protein</fullName>
    </submittedName>
</protein>
<dbReference type="RefSeq" id="WP_149305739.1">
    <property type="nucleotide sequence ID" value="NZ_SRSD01000001.1"/>
</dbReference>
<evidence type="ECO:0000313" key="1">
    <source>
        <dbReference type="EMBL" id="KAA0895156.1"/>
    </source>
</evidence>
<proteinExistence type="predicted"/>
<comment type="caution">
    <text evidence="1">The sequence shown here is derived from an EMBL/GenBank/DDBJ whole genome shotgun (WGS) entry which is preliminary data.</text>
</comment>
<keyword evidence="2" id="KW-1185">Reference proteome</keyword>
<evidence type="ECO:0000313" key="2">
    <source>
        <dbReference type="Proteomes" id="UP000324298"/>
    </source>
</evidence>
<reference evidence="1 2" key="1">
    <citation type="submission" date="2019-04" db="EMBL/GenBank/DDBJ databases">
        <title>Geobacter ruber sp. nov., ferric-reducing bacteria isolated from paddy soil.</title>
        <authorList>
            <person name="Xu Z."/>
            <person name="Masuda Y."/>
            <person name="Itoh H."/>
            <person name="Senoo K."/>
        </authorList>
    </citation>
    <scope>NUCLEOTIDE SEQUENCE [LARGE SCALE GENOMIC DNA]</scope>
    <source>
        <strain evidence="1 2">Red88</strain>
    </source>
</reference>
<accession>A0A5A9XQ00</accession>